<keyword evidence="10" id="KW-1185">Reference proteome</keyword>
<feature type="domain" description="Septum formation inhibitor MinC C-terminal" evidence="7">
    <location>
        <begin position="136"/>
        <end position="235"/>
    </location>
</feature>
<dbReference type="GO" id="GO:0000917">
    <property type="term" value="P:division septum assembly"/>
    <property type="evidence" value="ECO:0007669"/>
    <property type="project" value="UniProtKB-KW"/>
</dbReference>
<evidence type="ECO:0000259" key="7">
    <source>
        <dbReference type="Pfam" id="PF03775"/>
    </source>
</evidence>
<dbReference type="InterPro" id="IPR016098">
    <property type="entry name" value="CAP/MinC_C"/>
</dbReference>
<dbReference type="RefSeq" id="WP_120353585.1">
    <property type="nucleotide sequence ID" value="NZ_RAQO01000004.1"/>
</dbReference>
<evidence type="ECO:0000256" key="1">
    <source>
        <dbReference type="ARBA" id="ARBA00006291"/>
    </source>
</evidence>
<evidence type="ECO:0000313" key="10">
    <source>
        <dbReference type="Proteomes" id="UP000286482"/>
    </source>
</evidence>
<dbReference type="SUPFAM" id="SSF63848">
    <property type="entry name" value="Cell-division inhibitor MinC, C-terminal domain"/>
    <property type="match status" value="1"/>
</dbReference>
<reference evidence="9 10" key="1">
    <citation type="submission" date="2018-09" db="EMBL/GenBank/DDBJ databases">
        <authorList>
            <person name="Wang Z."/>
        </authorList>
    </citation>
    <scope>NUCLEOTIDE SEQUENCE [LARGE SCALE GENOMIC DNA]</scope>
    <source>
        <strain evidence="9 10">ALS 81</strain>
    </source>
</reference>
<dbReference type="Pfam" id="PF05209">
    <property type="entry name" value="MinC_N"/>
    <property type="match status" value="1"/>
</dbReference>
<evidence type="ECO:0000256" key="5">
    <source>
        <dbReference type="ARBA" id="ARBA00025606"/>
    </source>
</evidence>
<evidence type="ECO:0000259" key="8">
    <source>
        <dbReference type="Pfam" id="PF05209"/>
    </source>
</evidence>
<comment type="caution">
    <text evidence="9">The sequence shown here is derived from an EMBL/GenBank/DDBJ whole genome shotgun (WGS) entry which is preliminary data.</text>
</comment>
<protein>
    <recommendedName>
        <fullName evidence="6">Probable septum site-determining protein MinC</fullName>
    </recommendedName>
</protein>
<dbReference type="HAMAP" id="MF_00267">
    <property type="entry name" value="MinC"/>
    <property type="match status" value="1"/>
</dbReference>
<dbReference type="PANTHER" id="PTHR34108:SF1">
    <property type="entry name" value="SEPTUM SITE-DETERMINING PROTEIN MINC"/>
    <property type="match status" value="1"/>
</dbReference>
<organism evidence="9 10">
    <name type="scientific">Alginatibacterium sediminis</name>
    <dbReference type="NCBI Taxonomy" id="2164068"/>
    <lineage>
        <taxon>Bacteria</taxon>
        <taxon>Pseudomonadati</taxon>
        <taxon>Pseudomonadota</taxon>
        <taxon>Gammaproteobacteria</taxon>
        <taxon>Alteromonadales</taxon>
        <taxon>Alteromonadaceae</taxon>
        <taxon>Alginatibacterium</taxon>
    </lineage>
</organism>
<dbReference type="EMBL" id="RAQO01000004">
    <property type="protein sequence ID" value="RKF19580.1"/>
    <property type="molecule type" value="Genomic_DNA"/>
</dbReference>
<keyword evidence="2 6" id="KW-0132">Cell division</keyword>
<dbReference type="PANTHER" id="PTHR34108">
    <property type="entry name" value="SEPTUM SITE-DETERMINING PROTEIN MINC"/>
    <property type="match status" value="1"/>
</dbReference>
<proteinExistence type="inferred from homology"/>
<dbReference type="Gene3D" id="3.30.70.260">
    <property type="match status" value="1"/>
</dbReference>
<comment type="similarity">
    <text evidence="1 6">Belongs to the MinC family.</text>
</comment>
<accession>A0A420EFY7</accession>
<dbReference type="InterPro" id="IPR036145">
    <property type="entry name" value="MinC_C_sf"/>
</dbReference>
<dbReference type="Pfam" id="PF03775">
    <property type="entry name" value="MinC_C"/>
    <property type="match status" value="1"/>
</dbReference>
<comment type="subunit">
    <text evidence="6">Interacts with MinD and FtsZ.</text>
</comment>
<gene>
    <name evidence="6 9" type="primary">minC</name>
    <name evidence="9" type="ORF">DBZ36_03700</name>
</gene>
<dbReference type="Gene3D" id="2.160.20.70">
    <property type="match status" value="1"/>
</dbReference>
<name>A0A420EFY7_9ALTE</name>
<dbReference type="InterPro" id="IPR013033">
    <property type="entry name" value="MinC"/>
</dbReference>
<dbReference type="GO" id="GO:0051302">
    <property type="term" value="P:regulation of cell division"/>
    <property type="evidence" value="ECO:0007669"/>
    <property type="project" value="InterPro"/>
</dbReference>
<dbReference type="Proteomes" id="UP000286482">
    <property type="component" value="Unassembled WGS sequence"/>
</dbReference>
<sequence length="242" mass="26143">MSQPAIEFKGTNFTLSVIHLQNNDLDALNEKLMEKVAAAPSFFNCAPMVVNISKIETELDFDKLKQIIEDQDFVMVGVTGCRDKAQKISARAAGIAVMTSGADSKRAIEPQVKAPKAETRIEETKLVSPKRLATKVVHGQVRSGQQVYAKDTDLVVIGSVSNGAEVIADGDIHIYGTLRGRAIAGAQGEANSKIYCQQLQAELVSIAGNYMVDDQLKSMATGSQSISLEQDQLQFKALTITL</sequence>
<dbReference type="OrthoDB" id="9794530at2"/>
<evidence type="ECO:0000256" key="4">
    <source>
        <dbReference type="ARBA" id="ARBA00023306"/>
    </source>
</evidence>
<evidence type="ECO:0000313" key="9">
    <source>
        <dbReference type="EMBL" id="RKF19580.1"/>
    </source>
</evidence>
<evidence type="ECO:0000256" key="6">
    <source>
        <dbReference type="HAMAP-Rule" id="MF_00267"/>
    </source>
</evidence>
<keyword evidence="4 6" id="KW-0131">Cell cycle</keyword>
<dbReference type="InterPro" id="IPR005526">
    <property type="entry name" value="Septum_form_inhib_MinC_C"/>
</dbReference>
<feature type="domain" description="Septum formation inhibitor MinC N-terminal" evidence="8">
    <location>
        <begin position="6"/>
        <end position="71"/>
    </location>
</feature>
<dbReference type="InterPro" id="IPR007874">
    <property type="entry name" value="MinC_N"/>
</dbReference>
<comment type="function">
    <text evidence="5 6">Cell division inhibitor that blocks the formation of polar Z ring septums. Rapidly oscillates between the poles of the cell to destabilize FtsZ filaments that have formed before they mature into polar Z rings. Prevents FtsZ polymerization.</text>
</comment>
<evidence type="ECO:0000256" key="3">
    <source>
        <dbReference type="ARBA" id="ARBA00023210"/>
    </source>
</evidence>
<evidence type="ECO:0000256" key="2">
    <source>
        <dbReference type="ARBA" id="ARBA00022618"/>
    </source>
</evidence>
<dbReference type="NCBIfam" id="TIGR01222">
    <property type="entry name" value="minC"/>
    <property type="match status" value="1"/>
</dbReference>
<keyword evidence="3 6" id="KW-0717">Septation</keyword>
<dbReference type="AlphaFoldDB" id="A0A420EFY7"/>
<dbReference type="GO" id="GO:1901891">
    <property type="term" value="P:regulation of cell septum assembly"/>
    <property type="evidence" value="ECO:0007669"/>
    <property type="project" value="InterPro"/>
</dbReference>
<dbReference type="GO" id="GO:0000902">
    <property type="term" value="P:cell morphogenesis"/>
    <property type="evidence" value="ECO:0007669"/>
    <property type="project" value="InterPro"/>
</dbReference>